<dbReference type="CDD" id="cd02440">
    <property type="entry name" value="AdoMet_MTases"/>
    <property type="match status" value="1"/>
</dbReference>
<dbReference type="SUPFAM" id="SSF102588">
    <property type="entry name" value="LmbE-like"/>
    <property type="match status" value="1"/>
</dbReference>
<dbReference type="Proteomes" id="UP001501742">
    <property type="component" value="Unassembled WGS sequence"/>
</dbReference>
<organism evidence="3 4">
    <name type="scientific">Curtobacterium herbarum</name>
    <dbReference type="NCBI Taxonomy" id="150122"/>
    <lineage>
        <taxon>Bacteria</taxon>
        <taxon>Bacillati</taxon>
        <taxon>Actinomycetota</taxon>
        <taxon>Actinomycetes</taxon>
        <taxon>Micrococcales</taxon>
        <taxon>Microbacteriaceae</taxon>
        <taxon>Curtobacterium</taxon>
    </lineage>
</organism>
<keyword evidence="4" id="KW-1185">Reference proteome</keyword>
<sequence>MVSFDHRAPGTDPDAWTPVLDRVDTAPIALDGYDRVLVVAPHPDDETLGAGGLIAAAADAGLPVHVVLVSRGEGSHPDSPTTSPEDLSVRRAEEFRTALLALHPTVTWSVLDVPDGGLREQPETLADALADHLSAEADPPGAGRTLVVAPWQGDGHRDHRVAGEVAARLVADTPDVDLLAYPVWAWHWDDPVAPALPLARLRALPLSSAVLDRKRRALDAHASQVRPLSSAPGDEAIVDDRHARHHIRDREWFVDVRTDSATTEPTAPSRSRESFDAHYDRKPEGWDFDGSWYEQRKRAVTLAALPRRRYRSALELGCATGVLTAALTERADAVLGTDISRAPLERARRRAPSARFVQAALPTEWPDGRWDLVVMSEVGYYLSPADLDVTIDRVLASLDDDGVLVACHWRHPDSDAVTDGDTVDAHLAARWPRPALVRHVEPDFVLSVLPGPSVTSVARAEGLVR</sequence>
<evidence type="ECO:0000256" key="1">
    <source>
        <dbReference type="ARBA" id="ARBA00022833"/>
    </source>
</evidence>
<evidence type="ECO:0000259" key="2">
    <source>
        <dbReference type="Pfam" id="PF13649"/>
    </source>
</evidence>
<comment type="caution">
    <text evidence="3">The sequence shown here is derived from an EMBL/GenBank/DDBJ whole genome shotgun (WGS) entry which is preliminary data.</text>
</comment>
<dbReference type="PANTHER" id="PTHR12993:SF29">
    <property type="entry name" value="BLR3841 PROTEIN"/>
    <property type="match status" value="1"/>
</dbReference>
<accession>A0ABP4K6I6</accession>
<evidence type="ECO:0000313" key="3">
    <source>
        <dbReference type="EMBL" id="GAA1494678.1"/>
    </source>
</evidence>
<dbReference type="SUPFAM" id="SSF53335">
    <property type="entry name" value="S-adenosyl-L-methionine-dependent methyltransferases"/>
    <property type="match status" value="1"/>
</dbReference>
<reference evidence="4" key="1">
    <citation type="journal article" date="2019" name="Int. J. Syst. Evol. Microbiol.">
        <title>The Global Catalogue of Microorganisms (GCM) 10K type strain sequencing project: providing services to taxonomists for standard genome sequencing and annotation.</title>
        <authorList>
            <consortium name="The Broad Institute Genomics Platform"/>
            <consortium name="The Broad Institute Genome Sequencing Center for Infectious Disease"/>
            <person name="Wu L."/>
            <person name="Ma J."/>
        </authorList>
    </citation>
    <scope>NUCLEOTIDE SEQUENCE [LARGE SCALE GENOMIC DNA]</scope>
    <source>
        <strain evidence="4">JCM 12140</strain>
    </source>
</reference>
<keyword evidence="1" id="KW-0862">Zinc</keyword>
<dbReference type="PANTHER" id="PTHR12993">
    <property type="entry name" value="N-ACETYLGLUCOSAMINYL-PHOSPHATIDYLINOSITOL DE-N-ACETYLASE-RELATED"/>
    <property type="match status" value="1"/>
</dbReference>
<dbReference type="Pfam" id="PF13649">
    <property type="entry name" value="Methyltransf_25"/>
    <property type="match status" value="1"/>
</dbReference>
<dbReference type="EMBL" id="BAAAJX010000017">
    <property type="protein sequence ID" value="GAA1494678.1"/>
    <property type="molecule type" value="Genomic_DNA"/>
</dbReference>
<dbReference type="InterPro" id="IPR003737">
    <property type="entry name" value="GlcNAc_PI_deacetylase-related"/>
</dbReference>
<gene>
    <name evidence="3" type="ORF">GCM10009627_30240</name>
</gene>
<feature type="domain" description="Methyltransferase" evidence="2">
    <location>
        <begin position="314"/>
        <end position="402"/>
    </location>
</feature>
<dbReference type="InterPro" id="IPR029063">
    <property type="entry name" value="SAM-dependent_MTases_sf"/>
</dbReference>
<name>A0ABP4K6I6_9MICO</name>
<proteinExistence type="predicted"/>
<dbReference type="Pfam" id="PF02585">
    <property type="entry name" value="PIG-L"/>
    <property type="match status" value="1"/>
</dbReference>
<dbReference type="InterPro" id="IPR041698">
    <property type="entry name" value="Methyltransf_25"/>
</dbReference>
<dbReference type="InterPro" id="IPR024078">
    <property type="entry name" value="LmbE-like_dom_sf"/>
</dbReference>
<protein>
    <recommendedName>
        <fullName evidence="2">Methyltransferase domain-containing protein</fullName>
    </recommendedName>
</protein>
<dbReference type="Gene3D" id="3.40.50.150">
    <property type="entry name" value="Vaccinia Virus protein VP39"/>
    <property type="match status" value="1"/>
</dbReference>
<dbReference type="Gene3D" id="3.40.50.10320">
    <property type="entry name" value="LmbE-like"/>
    <property type="match status" value="1"/>
</dbReference>
<evidence type="ECO:0000313" key="4">
    <source>
        <dbReference type="Proteomes" id="UP001501742"/>
    </source>
</evidence>